<name>A0A951U4B5_9CYAN</name>
<reference evidence="1" key="1">
    <citation type="submission" date="2021-05" db="EMBL/GenBank/DDBJ databases">
        <authorList>
            <person name="Pietrasiak N."/>
            <person name="Ward R."/>
            <person name="Stajich J.E."/>
            <person name="Kurbessoian T."/>
        </authorList>
    </citation>
    <scope>NUCLEOTIDE SEQUENCE</scope>
    <source>
        <strain evidence="1">GSE-TBD4-15B</strain>
    </source>
</reference>
<reference evidence="1" key="2">
    <citation type="journal article" date="2022" name="Microbiol. Resour. Announc.">
        <title>Metagenome Sequencing to Explore Phylogenomics of Terrestrial Cyanobacteria.</title>
        <authorList>
            <person name="Ward R.D."/>
            <person name="Stajich J.E."/>
            <person name="Johansen J.R."/>
            <person name="Huntemann M."/>
            <person name="Clum A."/>
            <person name="Foster B."/>
            <person name="Foster B."/>
            <person name="Roux S."/>
            <person name="Palaniappan K."/>
            <person name="Varghese N."/>
            <person name="Mukherjee S."/>
            <person name="Reddy T.B.K."/>
            <person name="Daum C."/>
            <person name="Copeland A."/>
            <person name="Chen I.A."/>
            <person name="Ivanova N.N."/>
            <person name="Kyrpides N.C."/>
            <person name="Shapiro N."/>
            <person name="Eloe-Fadrosh E.A."/>
            <person name="Pietrasiak N."/>
        </authorList>
    </citation>
    <scope>NUCLEOTIDE SEQUENCE</scope>
    <source>
        <strain evidence="1">GSE-TBD4-15B</strain>
    </source>
</reference>
<accession>A0A951U4B5</accession>
<dbReference type="Proteomes" id="UP000707356">
    <property type="component" value="Unassembled WGS sequence"/>
</dbReference>
<gene>
    <name evidence="1" type="ORF">KME07_07270</name>
</gene>
<protein>
    <submittedName>
        <fullName evidence="1">Uncharacterized protein</fullName>
    </submittedName>
</protein>
<proteinExistence type="predicted"/>
<organism evidence="1 2">
    <name type="scientific">Pegethrix bostrychoides GSE-TBD4-15B</name>
    <dbReference type="NCBI Taxonomy" id="2839662"/>
    <lineage>
        <taxon>Bacteria</taxon>
        <taxon>Bacillati</taxon>
        <taxon>Cyanobacteriota</taxon>
        <taxon>Cyanophyceae</taxon>
        <taxon>Oculatellales</taxon>
        <taxon>Oculatellaceae</taxon>
        <taxon>Pegethrix</taxon>
    </lineage>
</organism>
<sequence length="270" mass="31240">MPLPPTFSDWEHFQSTLISVQNRRIRRDFDDAPDEDITTPRGSLKQACLLKDNDSAIQTLNRLWLYYIILGEAAALQTPMYTTPVDYFQERVAFKPQVTLFFEESRRDVQEGYRPIKATVSIRIKNERYNTFSEAEARSLATRIKNEFANGTEYRWQKGRLKMTYRDPEKDYLLIIAPATESIGKALITKVLSIQNDILEPDKLSISKLEQNPPSTPRSETIYGKVRRLPRKRPGGFVRFRYAEAHIWGLNKAITLVDATGFRPDAILYT</sequence>
<evidence type="ECO:0000313" key="1">
    <source>
        <dbReference type="EMBL" id="MBW4465226.1"/>
    </source>
</evidence>
<comment type="caution">
    <text evidence="1">The sequence shown here is derived from an EMBL/GenBank/DDBJ whole genome shotgun (WGS) entry which is preliminary data.</text>
</comment>
<dbReference type="AlphaFoldDB" id="A0A951U4B5"/>
<evidence type="ECO:0000313" key="2">
    <source>
        <dbReference type="Proteomes" id="UP000707356"/>
    </source>
</evidence>
<dbReference type="EMBL" id="JAHHHV010000035">
    <property type="protein sequence ID" value="MBW4465226.1"/>
    <property type="molecule type" value="Genomic_DNA"/>
</dbReference>